<name>A0ABU2G7B3_9EURY</name>
<sequence length="165" mass="18265">MPSPTMPTGTVSGGSNGSRTFPIRDDHRFDRPRETAPDASESNARTDGRGGAPRTPEAEVERLRAENEELRRALRETRERRQDVIDRYERLLDGDAGSDAEEGTKAGATAETEVDVNADAKAPASPPRASPAPTKPLTRRLSDALDAQWTRLRRRYNAWQRQTGL</sequence>
<proteinExistence type="predicted"/>
<comment type="caution">
    <text evidence="2">The sequence shown here is derived from an EMBL/GenBank/DDBJ whole genome shotgun (WGS) entry which is preliminary data.</text>
</comment>
<organism evidence="2 3">
    <name type="scientific">Halogeometricum luteum</name>
    <dbReference type="NCBI Taxonomy" id="2950537"/>
    <lineage>
        <taxon>Archaea</taxon>
        <taxon>Methanobacteriati</taxon>
        <taxon>Methanobacteriota</taxon>
        <taxon>Stenosarchaea group</taxon>
        <taxon>Halobacteria</taxon>
        <taxon>Halobacteriales</taxon>
        <taxon>Haloferacaceae</taxon>
        <taxon>Halogeometricum</taxon>
    </lineage>
</organism>
<reference evidence="2 3" key="1">
    <citation type="submission" date="2022-06" db="EMBL/GenBank/DDBJ databases">
        <title>Halogeometricum sp. a new haloarchaeum isolate from saline soil.</title>
        <authorList>
            <person name="Strakova D."/>
            <person name="Galisteo C."/>
            <person name="Sanchez-Porro C."/>
            <person name="Ventosa A."/>
        </authorList>
    </citation>
    <scope>NUCLEOTIDE SEQUENCE [LARGE SCALE GENOMIC DNA]</scope>
    <source>
        <strain evidence="3">S3BR25-2</strain>
    </source>
</reference>
<evidence type="ECO:0000313" key="3">
    <source>
        <dbReference type="Proteomes" id="UP001254813"/>
    </source>
</evidence>
<feature type="compositionally biased region" description="Polar residues" evidence="1">
    <location>
        <begin position="1"/>
        <end position="10"/>
    </location>
</feature>
<keyword evidence="3" id="KW-1185">Reference proteome</keyword>
<evidence type="ECO:0000256" key="1">
    <source>
        <dbReference type="SAM" id="MobiDB-lite"/>
    </source>
</evidence>
<dbReference type="EMBL" id="JAMQOQ010000005">
    <property type="protein sequence ID" value="MDS0296173.1"/>
    <property type="molecule type" value="Genomic_DNA"/>
</dbReference>
<feature type="compositionally biased region" description="Basic and acidic residues" evidence="1">
    <location>
        <begin position="22"/>
        <end position="36"/>
    </location>
</feature>
<dbReference type="RefSeq" id="WP_310930171.1">
    <property type="nucleotide sequence ID" value="NZ_JAMQOQ010000005.1"/>
</dbReference>
<evidence type="ECO:0000313" key="2">
    <source>
        <dbReference type="EMBL" id="MDS0296173.1"/>
    </source>
</evidence>
<feature type="region of interest" description="Disordered" evidence="1">
    <location>
        <begin position="1"/>
        <end position="142"/>
    </location>
</feature>
<protein>
    <submittedName>
        <fullName evidence="2">Uncharacterized protein</fullName>
    </submittedName>
</protein>
<gene>
    <name evidence="2" type="ORF">NDI79_18510</name>
</gene>
<accession>A0ABU2G7B3</accession>
<feature type="compositionally biased region" description="Basic and acidic residues" evidence="1">
    <location>
        <begin position="56"/>
        <end position="93"/>
    </location>
</feature>
<dbReference type="Proteomes" id="UP001254813">
    <property type="component" value="Unassembled WGS sequence"/>
</dbReference>
<feature type="compositionally biased region" description="Pro residues" evidence="1">
    <location>
        <begin position="124"/>
        <end position="134"/>
    </location>
</feature>